<proteinExistence type="inferred from homology"/>
<keyword evidence="6 7" id="KW-0472">Membrane</keyword>
<comment type="similarity">
    <text evidence="7">Belongs to the binding-protein-dependent transport system permease family.</text>
</comment>
<gene>
    <name evidence="9" type="ORF">Pa4123_70700</name>
</gene>
<keyword evidence="2 7" id="KW-0813">Transport</keyword>
<evidence type="ECO:0000256" key="1">
    <source>
        <dbReference type="ARBA" id="ARBA00004651"/>
    </source>
</evidence>
<evidence type="ECO:0000256" key="7">
    <source>
        <dbReference type="RuleBase" id="RU363032"/>
    </source>
</evidence>
<organism evidence="9 10">
    <name type="scientific">Phytohabitans aurantiacus</name>
    <dbReference type="NCBI Taxonomy" id="3016789"/>
    <lineage>
        <taxon>Bacteria</taxon>
        <taxon>Bacillati</taxon>
        <taxon>Actinomycetota</taxon>
        <taxon>Actinomycetes</taxon>
        <taxon>Micromonosporales</taxon>
        <taxon>Micromonosporaceae</taxon>
    </lineage>
</organism>
<evidence type="ECO:0000313" key="10">
    <source>
        <dbReference type="Proteomes" id="UP001144280"/>
    </source>
</evidence>
<evidence type="ECO:0000313" key="9">
    <source>
        <dbReference type="EMBL" id="GLI01794.1"/>
    </source>
</evidence>
<evidence type="ECO:0000256" key="2">
    <source>
        <dbReference type="ARBA" id="ARBA00022448"/>
    </source>
</evidence>
<keyword evidence="4 7" id="KW-0812">Transmembrane</keyword>
<comment type="subcellular location">
    <subcellularLocation>
        <location evidence="1 7">Cell membrane</location>
        <topology evidence="1 7">Multi-pass membrane protein</topology>
    </subcellularLocation>
</comment>
<dbReference type="PANTHER" id="PTHR43163:SF6">
    <property type="entry name" value="DIPEPTIDE TRANSPORT SYSTEM PERMEASE PROTEIN DPPB-RELATED"/>
    <property type="match status" value="1"/>
</dbReference>
<keyword evidence="5 7" id="KW-1133">Transmembrane helix</keyword>
<dbReference type="InterPro" id="IPR000515">
    <property type="entry name" value="MetI-like"/>
</dbReference>
<dbReference type="SUPFAM" id="SSF161098">
    <property type="entry name" value="MetI-like"/>
    <property type="match status" value="1"/>
</dbReference>
<dbReference type="InterPro" id="IPR035906">
    <property type="entry name" value="MetI-like_sf"/>
</dbReference>
<feature type="transmembrane region" description="Helical" evidence="7">
    <location>
        <begin position="150"/>
        <end position="174"/>
    </location>
</feature>
<sequence>MLRYLLGRIAGALTVVVVVSVVTFAIFQLAPRLTGANMAFYYTGKATSEAQAAAVAQKFGFDKPLPEQYWTFMSGIVAGRDLSDGVTEVECPAPCLGYSFRQNRPVLEMIGEAFPVTLGLTLGAAVLWLLFGVAAGVLSAVRRGSVFDRLATVVSLIGVSVPEFFTGMLLIYLLTSGPAWLRLYPDGINYVPLTEDPVGWFAAMVPPWICLALLFAALYARLTRATMLETMNEDYVRTAWAKGLPPRTVVGRHGLRAVLPPIVTLVGLDVGALLGGVVLIETLFSFPGLGRLAYRAITSQDLPVIMGVTIVGALLIVFANLVVDLLYGVLDPRVRNAR</sequence>
<evidence type="ECO:0000256" key="4">
    <source>
        <dbReference type="ARBA" id="ARBA00022692"/>
    </source>
</evidence>
<feature type="transmembrane region" description="Helical" evidence="7">
    <location>
        <begin position="262"/>
        <end position="284"/>
    </location>
</feature>
<evidence type="ECO:0000256" key="5">
    <source>
        <dbReference type="ARBA" id="ARBA00022989"/>
    </source>
</evidence>
<feature type="transmembrane region" description="Helical" evidence="7">
    <location>
        <begin position="113"/>
        <end position="138"/>
    </location>
</feature>
<dbReference type="CDD" id="cd06261">
    <property type="entry name" value="TM_PBP2"/>
    <property type="match status" value="1"/>
</dbReference>
<protein>
    <submittedName>
        <fullName evidence="9">ABC transporter permease</fullName>
    </submittedName>
</protein>
<keyword evidence="3" id="KW-1003">Cell membrane</keyword>
<evidence type="ECO:0000256" key="6">
    <source>
        <dbReference type="ARBA" id="ARBA00023136"/>
    </source>
</evidence>
<dbReference type="InterPro" id="IPR045621">
    <property type="entry name" value="BPD_transp_1_N"/>
</dbReference>
<accession>A0ABQ5R4T3</accession>
<reference evidence="9" key="1">
    <citation type="submission" date="2022-12" db="EMBL/GenBank/DDBJ databases">
        <title>New Phytohabitans aurantiacus sp. RD004123 nov., an actinomycete isolated from soil.</title>
        <authorList>
            <person name="Triningsih D.W."/>
            <person name="Harunari E."/>
            <person name="Igarashi Y."/>
        </authorList>
    </citation>
    <scope>NUCLEOTIDE SEQUENCE</scope>
    <source>
        <strain evidence="9">RD004123</strain>
    </source>
</reference>
<comment type="caution">
    <text evidence="9">The sequence shown here is derived from an EMBL/GenBank/DDBJ whole genome shotgun (WGS) entry which is preliminary data.</text>
</comment>
<feature type="transmembrane region" description="Helical" evidence="7">
    <location>
        <begin position="304"/>
        <end position="330"/>
    </location>
</feature>
<dbReference type="PROSITE" id="PS50928">
    <property type="entry name" value="ABC_TM1"/>
    <property type="match status" value="1"/>
</dbReference>
<feature type="domain" description="ABC transmembrane type-1" evidence="8">
    <location>
        <begin position="114"/>
        <end position="327"/>
    </location>
</feature>
<name>A0ABQ5R4T3_9ACTN</name>
<dbReference type="EMBL" id="BSDI01000049">
    <property type="protein sequence ID" value="GLI01794.1"/>
    <property type="molecule type" value="Genomic_DNA"/>
</dbReference>
<feature type="transmembrane region" description="Helical" evidence="7">
    <location>
        <begin position="198"/>
        <end position="220"/>
    </location>
</feature>
<evidence type="ECO:0000259" key="8">
    <source>
        <dbReference type="PROSITE" id="PS50928"/>
    </source>
</evidence>
<keyword evidence="10" id="KW-1185">Reference proteome</keyword>
<evidence type="ECO:0000256" key="3">
    <source>
        <dbReference type="ARBA" id="ARBA00022475"/>
    </source>
</evidence>
<dbReference type="Gene3D" id="1.10.3720.10">
    <property type="entry name" value="MetI-like"/>
    <property type="match status" value="1"/>
</dbReference>
<feature type="transmembrane region" description="Helical" evidence="7">
    <location>
        <begin position="12"/>
        <end position="30"/>
    </location>
</feature>
<dbReference type="Proteomes" id="UP001144280">
    <property type="component" value="Unassembled WGS sequence"/>
</dbReference>
<dbReference type="RefSeq" id="WP_281903104.1">
    <property type="nucleotide sequence ID" value="NZ_BSDI01000049.1"/>
</dbReference>
<dbReference type="Pfam" id="PF19300">
    <property type="entry name" value="BPD_transp_1_N"/>
    <property type="match status" value="1"/>
</dbReference>
<dbReference type="Pfam" id="PF00528">
    <property type="entry name" value="BPD_transp_1"/>
    <property type="match status" value="1"/>
</dbReference>
<dbReference type="PANTHER" id="PTHR43163">
    <property type="entry name" value="DIPEPTIDE TRANSPORT SYSTEM PERMEASE PROTEIN DPPB-RELATED"/>
    <property type="match status" value="1"/>
</dbReference>